<dbReference type="Proteomes" id="UP000192328">
    <property type="component" value="Unassembled WGS sequence"/>
</dbReference>
<reference evidence="1" key="1">
    <citation type="submission" date="2017-04" db="EMBL/GenBank/DDBJ databases">
        <authorList>
            <person name="Varghese N."/>
            <person name="Submissions S."/>
        </authorList>
    </citation>
    <scope>NUCLEOTIDE SEQUENCE</scope>
    <source>
        <strain evidence="1">WTE2008</strain>
    </source>
</reference>
<gene>
    <name evidence="1" type="ORF">SAMN06297397_3014</name>
</gene>
<comment type="caution">
    <text evidence="1">The sequence shown here is derived from an EMBL/GenBank/DDBJ whole genome shotgun (WGS) entry which is preliminary data.</text>
</comment>
<evidence type="ECO:0000313" key="1">
    <source>
        <dbReference type="EMBL" id="SMC88589.1"/>
    </source>
</evidence>
<sequence length="169" mass="19427">MNNTYIIREAVPDDAEKMIIYLNQVGGESDNLLHGDNEFTVPVEGVKRKLAMSKDSENSIVLIALDNEQIIARAELEGYYPARIRHRAKFSISVRKDYWNQGIGTEMMKRIVEQAKKMKLSVIELEVISDNARGINLYHKMGFVDIGLYKKYFYVNGMYKDAVVMQKVL</sequence>
<protein>
    <submittedName>
        <fullName evidence="1">Acetyltransferase (GNAT) domain-containing protein</fullName>
    </submittedName>
</protein>
<dbReference type="EMBL" id="FWXZ01000008">
    <property type="protein sequence ID" value="SMC88589.1"/>
    <property type="molecule type" value="Genomic_DNA"/>
</dbReference>
<proteinExistence type="predicted"/>
<evidence type="ECO:0000313" key="2">
    <source>
        <dbReference type="Proteomes" id="UP000192328"/>
    </source>
</evidence>
<keyword evidence="2" id="KW-1185">Reference proteome</keyword>
<name>A0AC61PQ79_9FIRM</name>
<accession>A0AC61PQ79</accession>
<organism evidence="1 2">
    <name type="scientific">Aristaeella lactis</name>
    <dbReference type="NCBI Taxonomy" id="3046383"/>
    <lineage>
        <taxon>Bacteria</taxon>
        <taxon>Bacillati</taxon>
        <taxon>Bacillota</taxon>
        <taxon>Clostridia</taxon>
        <taxon>Eubacteriales</taxon>
        <taxon>Aristaeellaceae</taxon>
        <taxon>Aristaeella</taxon>
    </lineage>
</organism>